<evidence type="ECO:0000259" key="5">
    <source>
        <dbReference type="PROSITE" id="PS50995"/>
    </source>
</evidence>
<gene>
    <name evidence="6" type="ORF">MTY_2076</name>
</gene>
<protein>
    <submittedName>
        <fullName evidence="6">Transcriptional regulators</fullName>
    </submittedName>
</protein>
<dbReference type="InterPro" id="IPR000835">
    <property type="entry name" value="HTH_MarR-typ"/>
</dbReference>
<dbReference type="InterPro" id="IPR036390">
    <property type="entry name" value="WH_DNA-bd_sf"/>
</dbReference>
<dbReference type="PANTHER" id="PTHR33164:SF43">
    <property type="entry name" value="HTH-TYPE TRANSCRIPTIONAL REPRESSOR YETL"/>
    <property type="match status" value="1"/>
</dbReference>
<dbReference type="InterPro" id="IPR023187">
    <property type="entry name" value="Tscrpt_reg_MarR-type_CS"/>
</dbReference>
<keyword evidence="4" id="KW-1133">Transmembrane helix</keyword>
<feature type="transmembrane region" description="Helical" evidence="4">
    <location>
        <begin position="93"/>
        <end position="112"/>
    </location>
</feature>
<accession>A0A0S6UH75</accession>
<evidence type="ECO:0000256" key="4">
    <source>
        <dbReference type="SAM" id="Phobius"/>
    </source>
</evidence>
<dbReference type="InterPro" id="IPR036388">
    <property type="entry name" value="WH-like_DNA-bd_sf"/>
</dbReference>
<dbReference type="InterPro" id="IPR039422">
    <property type="entry name" value="MarR/SlyA-like"/>
</dbReference>
<keyword evidence="1" id="KW-0805">Transcription regulation</keyword>
<evidence type="ECO:0000256" key="2">
    <source>
        <dbReference type="ARBA" id="ARBA00023125"/>
    </source>
</evidence>
<name>A0A0S6UH75_NEOTH</name>
<dbReference type="Pfam" id="PF01047">
    <property type="entry name" value="MarR"/>
    <property type="match status" value="1"/>
</dbReference>
<dbReference type="EMBL" id="DF238840">
    <property type="protein sequence ID" value="GAF26736.1"/>
    <property type="molecule type" value="Genomic_DNA"/>
</dbReference>
<feature type="domain" description="HTH marR-type" evidence="5">
    <location>
        <begin position="1"/>
        <end position="141"/>
    </location>
</feature>
<evidence type="ECO:0000256" key="1">
    <source>
        <dbReference type="ARBA" id="ARBA00023015"/>
    </source>
</evidence>
<keyword evidence="4" id="KW-0472">Membrane</keyword>
<keyword evidence="2" id="KW-0238">DNA-binding</keyword>
<organism evidence="6">
    <name type="scientific">Moorella thermoacetica Y72</name>
    <dbReference type="NCBI Taxonomy" id="1325331"/>
    <lineage>
        <taxon>Bacteria</taxon>
        <taxon>Bacillati</taxon>
        <taxon>Bacillota</taxon>
        <taxon>Clostridia</taxon>
        <taxon>Neomoorellales</taxon>
        <taxon>Neomoorellaceae</taxon>
        <taxon>Neomoorella</taxon>
    </lineage>
</organism>
<dbReference type="Gene3D" id="1.10.10.10">
    <property type="entry name" value="Winged helix-like DNA-binding domain superfamily/Winged helix DNA-binding domain"/>
    <property type="match status" value="1"/>
</dbReference>
<keyword evidence="3" id="KW-0804">Transcription</keyword>
<dbReference type="Proteomes" id="UP000063718">
    <property type="component" value="Unassembled WGS sequence"/>
</dbReference>
<dbReference type="GO" id="GO:0003700">
    <property type="term" value="F:DNA-binding transcription factor activity"/>
    <property type="evidence" value="ECO:0007669"/>
    <property type="project" value="InterPro"/>
</dbReference>
<dbReference type="SUPFAM" id="SSF46785">
    <property type="entry name" value="Winged helix' DNA-binding domain"/>
    <property type="match status" value="1"/>
</dbReference>
<reference evidence="6" key="1">
    <citation type="journal article" date="2014" name="Gene">
        <title>Genome-guided analysis of transformation efficiency and carbon dioxide assimilation by Moorella thermoacetica Y72.</title>
        <authorList>
            <person name="Tsukahara K."/>
            <person name="Kita A."/>
            <person name="Nakashimada Y."/>
            <person name="Hoshino T."/>
            <person name="Murakami K."/>
        </authorList>
    </citation>
    <scope>NUCLEOTIDE SEQUENCE [LARGE SCALE GENOMIC DNA]</scope>
    <source>
        <strain evidence="6">Y72</strain>
    </source>
</reference>
<dbReference type="PANTHER" id="PTHR33164">
    <property type="entry name" value="TRANSCRIPTIONAL REGULATOR, MARR FAMILY"/>
    <property type="match status" value="1"/>
</dbReference>
<evidence type="ECO:0000256" key="3">
    <source>
        <dbReference type="ARBA" id="ARBA00023163"/>
    </source>
</evidence>
<proteinExistence type="predicted"/>
<dbReference type="GO" id="GO:0003677">
    <property type="term" value="F:DNA binding"/>
    <property type="evidence" value="ECO:0007669"/>
    <property type="project" value="UniProtKB-KW"/>
</dbReference>
<dbReference type="SMART" id="SM00347">
    <property type="entry name" value="HTH_MARR"/>
    <property type="match status" value="1"/>
</dbReference>
<dbReference type="PROSITE" id="PS01117">
    <property type="entry name" value="HTH_MARR_1"/>
    <property type="match status" value="1"/>
</dbReference>
<dbReference type="RefSeq" id="WP_051498665.1">
    <property type="nucleotide sequence ID" value="NZ_DF238840.1"/>
</dbReference>
<dbReference type="GO" id="GO:0006950">
    <property type="term" value="P:response to stress"/>
    <property type="evidence" value="ECO:0007669"/>
    <property type="project" value="TreeGrafter"/>
</dbReference>
<dbReference type="PROSITE" id="PS50995">
    <property type="entry name" value="HTH_MARR_2"/>
    <property type="match status" value="1"/>
</dbReference>
<sequence length="166" mass="19173">MLERLAEATRELEYLLRQINHLMNHSTRSYLTDRGLTMARFWVLSNLLPERPLTMGELQRRLLLAPGTITGLVDGLVKEGLVRRWRDKADRRLVFLTLTPAGAEFLAGILQFRASVLKKALADLDGIDVERLDTELRMILDNLRNQCQCKGEKERDRDACEDKRKL</sequence>
<evidence type="ECO:0000313" key="6">
    <source>
        <dbReference type="EMBL" id="GAF26736.1"/>
    </source>
</evidence>
<keyword evidence="4" id="KW-0812">Transmembrane</keyword>
<dbReference type="AlphaFoldDB" id="A0A0S6UH75"/>